<keyword evidence="2 3" id="KW-0378">Hydrolase</keyword>
<dbReference type="InterPro" id="IPR019819">
    <property type="entry name" value="Carboxylesterase_B_CS"/>
</dbReference>
<dbReference type="SUPFAM" id="SSF53474">
    <property type="entry name" value="alpha/beta-Hydrolases"/>
    <property type="match status" value="1"/>
</dbReference>
<gene>
    <name evidence="6" type="ORF">ENR64_05285</name>
</gene>
<dbReference type="InterPro" id="IPR019826">
    <property type="entry name" value="Carboxylesterase_B_AS"/>
</dbReference>
<evidence type="ECO:0000256" key="3">
    <source>
        <dbReference type="RuleBase" id="RU361235"/>
    </source>
</evidence>
<dbReference type="GO" id="GO:0016787">
    <property type="term" value="F:hydrolase activity"/>
    <property type="evidence" value="ECO:0007669"/>
    <property type="project" value="UniProtKB-KW"/>
</dbReference>
<comment type="caution">
    <text evidence="6">The sequence shown here is derived from an EMBL/GenBank/DDBJ whole genome shotgun (WGS) entry which is preliminary data.</text>
</comment>
<dbReference type="PANTHER" id="PTHR11559">
    <property type="entry name" value="CARBOXYLESTERASE"/>
    <property type="match status" value="1"/>
</dbReference>
<dbReference type="Pfam" id="PF00135">
    <property type="entry name" value="COesterase"/>
    <property type="match status" value="2"/>
</dbReference>
<protein>
    <recommendedName>
        <fullName evidence="3">Carboxylic ester hydrolase</fullName>
        <ecNumber evidence="3">3.1.1.-</ecNumber>
    </recommendedName>
</protein>
<accession>A0A7C3PLW3</accession>
<dbReference type="PROSITE" id="PS00941">
    <property type="entry name" value="CARBOXYLESTERASE_B_2"/>
    <property type="match status" value="1"/>
</dbReference>
<dbReference type="Gene3D" id="2.40.128.270">
    <property type="match status" value="1"/>
</dbReference>
<dbReference type="PROSITE" id="PS00122">
    <property type="entry name" value="CARBOXYLESTERASE_B_1"/>
    <property type="match status" value="1"/>
</dbReference>
<proteinExistence type="inferred from homology"/>
<reference evidence="6" key="1">
    <citation type="journal article" date="2020" name="mSystems">
        <title>Genome- and Community-Level Interaction Insights into Carbon Utilization and Element Cycling Functions of Hydrothermarchaeota in Hydrothermal Sediment.</title>
        <authorList>
            <person name="Zhou Z."/>
            <person name="Liu Y."/>
            <person name="Xu W."/>
            <person name="Pan J."/>
            <person name="Luo Z.H."/>
            <person name="Li M."/>
        </authorList>
    </citation>
    <scope>NUCLEOTIDE SEQUENCE [LARGE SCALE GENOMIC DNA]</scope>
    <source>
        <strain evidence="6">SpSt-418</strain>
    </source>
</reference>
<feature type="domain" description="Carboxylesterase type B" evidence="4">
    <location>
        <begin position="398"/>
        <end position="509"/>
    </location>
</feature>
<dbReference type="EMBL" id="DSRU01000058">
    <property type="protein sequence ID" value="HFM97177.1"/>
    <property type="molecule type" value="Genomic_DNA"/>
</dbReference>
<evidence type="ECO:0000256" key="2">
    <source>
        <dbReference type="ARBA" id="ARBA00022801"/>
    </source>
</evidence>
<dbReference type="InterPro" id="IPR038670">
    <property type="entry name" value="HslJ-like_sf"/>
</dbReference>
<dbReference type="AlphaFoldDB" id="A0A7C3PLW3"/>
<dbReference type="Pfam" id="PF03724">
    <property type="entry name" value="META"/>
    <property type="match status" value="1"/>
</dbReference>
<evidence type="ECO:0000259" key="5">
    <source>
        <dbReference type="Pfam" id="PF03724"/>
    </source>
</evidence>
<dbReference type="EC" id="3.1.1.-" evidence="3"/>
<name>A0A7C3PLW3_9CYAN</name>
<dbReference type="InterPro" id="IPR005184">
    <property type="entry name" value="DUF306_Meta_HslJ"/>
</dbReference>
<dbReference type="InterPro" id="IPR050309">
    <property type="entry name" value="Type-B_Carboxylest/Lipase"/>
</dbReference>
<evidence type="ECO:0000259" key="4">
    <source>
        <dbReference type="Pfam" id="PF00135"/>
    </source>
</evidence>
<dbReference type="InterPro" id="IPR002018">
    <property type="entry name" value="CarbesteraseB"/>
</dbReference>
<sequence>MQRNRVQTIAAIALTIISTGWTQVVTAQTTSKTVKIDAGALEGVVSGDVRAFKGIPYAAPPVGNLRWRSPQPVTPWKGIRKAVKYGNDCVQLPIPGDAGASGSTRSEDCLYLNVWTPANLKPGEKLPVMVWIHGGGFLNGAASVPFFNGSQFARQGVILVGINYRLGHMGFFAHPALTAAGGALANYALMDQLAALRWVQQNIDAFGGDPNQVTIAGESAGGISVVHLLTWPAAKGLFHRAAVLSGGGRNYLVPSRQLNQATGPLPSAEEAGLAFAKSVGITDTGAAGLRALRALPAEKVNGKMSMASLFPLLPTYAGGPVREGDIVTAQPEENILRGNLAPVPLIIGTTGSDLPAVFPPDKTRPFDFFGTDRDRARQLYNPTGKLKPDILYALIGVDMSMHEPARFVARQMTRQGAPAWLYRFDYVADSQRPKVTSAPHASELSFLFNQMQARYGKNVTARDQTVAKTFHQYFVNFAKQGNPNGAGLPTWQSFDPKKFDIMLFNMGGQAQQQPDPWGDRLALVERAMDARVAFVGEPVNLAGTSWQLVKFQGGDDSTLTPDNRTKYTIAFNADGSINVRFDCNRGRGTWQSSGPNQLQFGPLALTRALCPPGSLDTRLVKDWPFVRSYVIKDGHLFLSLMADGGIYEFEPILASTAPTRR</sequence>
<organism evidence="6">
    <name type="scientific">Oscillatoriales cyanobacterium SpSt-418</name>
    <dbReference type="NCBI Taxonomy" id="2282169"/>
    <lineage>
        <taxon>Bacteria</taxon>
        <taxon>Bacillati</taxon>
        <taxon>Cyanobacteriota</taxon>
        <taxon>Cyanophyceae</taxon>
        <taxon>Oscillatoriophycideae</taxon>
        <taxon>Oscillatoriales</taxon>
    </lineage>
</organism>
<evidence type="ECO:0000313" key="6">
    <source>
        <dbReference type="EMBL" id="HFM97177.1"/>
    </source>
</evidence>
<dbReference type="Gene3D" id="3.40.50.1820">
    <property type="entry name" value="alpha/beta hydrolase"/>
    <property type="match status" value="1"/>
</dbReference>
<evidence type="ECO:0000256" key="1">
    <source>
        <dbReference type="ARBA" id="ARBA00005964"/>
    </source>
</evidence>
<feature type="domain" description="DUF306" evidence="5">
    <location>
        <begin position="540"/>
        <end position="649"/>
    </location>
</feature>
<dbReference type="InterPro" id="IPR029058">
    <property type="entry name" value="AB_hydrolase_fold"/>
</dbReference>
<comment type="similarity">
    <text evidence="1 3">Belongs to the type-B carboxylesterase/lipase family.</text>
</comment>
<feature type="domain" description="Carboxylesterase type B" evidence="4">
    <location>
        <begin position="31"/>
        <end position="353"/>
    </location>
</feature>